<name>A0A7D9JIT0_PARCT</name>
<evidence type="ECO:0000313" key="2">
    <source>
        <dbReference type="Proteomes" id="UP001152795"/>
    </source>
</evidence>
<organism evidence="1 2">
    <name type="scientific">Paramuricea clavata</name>
    <name type="common">Red gorgonian</name>
    <name type="synonym">Violescent sea-whip</name>
    <dbReference type="NCBI Taxonomy" id="317549"/>
    <lineage>
        <taxon>Eukaryota</taxon>
        <taxon>Metazoa</taxon>
        <taxon>Cnidaria</taxon>
        <taxon>Anthozoa</taxon>
        <taxon>Octocorallia</taxon>
        <taxon>Malacalcyonacea</taxon>
        <taxon>Plexauridae</taxon>
        <taxon>Paramuricea</taxon>
    </lineage>
</organism>
<reference evidence="1" key="1">
    <citation type="submission" date="2020-04" db="EMBL/GenBank/DDBJ databases">
        <authorList>
            <person name="Alioto T."/>
            <person name="Alioto T."/>
            <person name="Gomez Garrido J."/>
        </authorList>
    </citation>
    <scope>NUCLEOTIDE SEQUENCE</scope>
    <source>
        <strain evidence="1">A484AB</strain>
    </source>
</reference>
<accession>A0A7D9JIT0</accession>
<sequence length="163" mass="18196">MKLSIVFLCFLTVSGMGPPGQAKMNHGVKSMSEDACEEREISVSTVTQMVVDKTRTQTVTVTQIVTQTATVTATIVHDPTQQWSYPAGDNRYPHQATYKAKCGLQVCRLLIPKCGCGEWSRWDNMRLFATACHKEGGWIECVQFAAKKTERLDQPVVYNEDGF</sequence>
<proteinExistence type="predicted"/>
<comment type="caution">
    <text evidence="1">The sequence shown here is derived from an EMBL/GenBank/DDBJ whole genome shotgun (WGS) entry which is preliminary data.</text>
</comment>
<dbReference type="EMBL" id="CACRXK020016971">
    <property type="protein sequence ID" value="CAB4030571.1"/>
    <property type="molecule type" value="Genomic_DNA"/>
</dbReference>
<keyword evidence="2" id="KW-1185">Reference proteome</keyword>
<evidence type="ECO:0000313" key="1">
    <source>
        <dbReference type="EMBL" id="CAB4030571.1"/>
    </source>
</evidence>
<dbReference type="Proteomes" id="UP001152795">
    <property type="component" value="Unassembled WGS sequence"/>
</dbReference>
<gene>
    <name evidence="1" type="ORF">PACLA_8A046806</name>
</gene>
<dbReference type="AlphaFoldDB" id="A0A7D9JIT0"/>
<protein>
    <submittedName>
        <fullName evidence="1">Uncharacterized protein</fullName>
    </submittedName>
</protein>